<dbReference type="GO" id="GO:0016705">
    <property type="term" value="F:oxidoreductase activity, acting on paired donors, with incorporation or reduction of molecular oxygen"/>
    <property type="evidence" value="ECO:0007669"/>
    <property type="project" value="InterPro"/>
</dbReference>
<dbReference type="EMBL" id="JXTC01000558">
    <property type="protein sequence ID" value="PON46232.1"/>
    <property type="molecule type" value="Genomic_DNA"/>
</dbReference>
<accession>A0A2P5BBR9</accession>
<evidence type="ECO:0000256" key="4">
    <source>
        <dbReference type="SAM" id="SignalP"/>
    </source>
</evidence>
<dbReference type="GO" id="GO:0004497">
    <property type="term" value="F:monooxygenase activity"/>
    <property type="evidence" value="ECO:0007669"/>
    <property type="project" value="InterPro"/>
</dbReference>
<name>A0A2P5BBR9_TREOI</name>
<proteinExistence type="inferred from homology"/>
<evidence type="ECO:0000256" key="1">
    <source>
        <dbReference type="ARBA" id="ARBA00010617"/>
    </source>
</evidence>
<dbReference type="PANTHER" id="PTHR24286:SF11">
    <property type="entry name" value="CYTOCHROME P450, FAMILY 87, SUBFAMILY A, POLYPEPTIDE 2"/>
    <property type="match status" value="1"/>
</dbReference>
<protein>
    <submittedName>
        <fullName evidence="5">Cytochrome P</fullName>
    </submittedName>
</protein>
<dbReference type="AlphaFoldDB" id="A0A2P5BBR9"/>
<dbReference type="GO" id="GO:0010268">
    <property type="term" value="P:brassinosteroid homeostasis"/>
    <property type="evidence" value="ECO:0007669"/>
    <property type="project" value="TreeGrafter"/>
</dbReference>
<feature type="signal peptide" evidence="4">
    <location>
        <begin position="1"/>
        <end position="15"/>
    </location>
</feature>
<dbReference type="Gene3D" id="1.10.630.10">
    <property type="entry name" value="Cytochrome P450"/>
    <property type="match status" value="1"/>
</dbReference>
<dbReference type="PANTHER" id="PTHR24286">
    <property type="entry name" value="CYTOCHROME P450 26"/>
    <property type="match status" value="1"/>
</dbReference>
<keyword evidence="6" id="KW-1185">Reference proteome</keyword>
<sequence>MFVLLFASFETTSLAITLAVKFLKENHLVLKELTVIHETVRLANIVPGIFRKSLRDIQFKGTYNLQRCKWRYFSIAWLKSTGNIVRTPGLQFPNGFQVQIMEKTIEEKKTS</sequence>
<comment type="caution">
    <text evidence="5">The sequence shown here is derived from an EMBL/GenBank/DDBJ whole genome shotgun (WGS) entry which is preliminary data.</text>
</comment>
<keyword evidence="3" id="KW-0408">Iron</keyword>
<reference evidence="6" key="1">
    <citation type="submission" date="2016-06" db="EMBL/GenBank/DDBJ databases">
        <title>Parallel loss of symbiosis genes in relatives of nitrogen-fixing non-legume Parasponia.</title>
        <authorList>
            <person name="Van Velzen R."/>
            <person name="Holmer R."/>
            <person name="Bu F."/>
            <person name="Rutten L."/>
            <person name="Van Zeijl A."/>
            <person name="Liu W."/>
            <person name="Santuari L."/>
            <person name="Cao Q."/>
            <person name="Sharma T."/>
            <person name="Shen D."/>
            <person name="Roswanjaya Y."/>
            <person name="Wardhani T."/>
            <person name="Kalhor M.S."/>
            <person name="Jansen J."/>
            <person name="Van den Hoogen J."/>
            <person name="Gungor B."/>
            <person name="Hartog M."/>
            <person name="Hontelez J."/>
            <person name="Verver J."/>
            <person name="Yang W.-C."/>
            <person name="Schijlen E."/>
            <person name="Repin R."/>
            <person name="Schilthuizen M."/>
            <person name="Schranz E."/>
            <person name="Heidstra R."/>
            <person name="Miyata K."/>
            <person name="Fedorova E."/>
            <person name="Kohlen W."/>
            <person name="Bisseling T."/>
            <person name="Smit S."/>
            <person name="Geurts R."/>
        </authorList>
    </citation>
    <scope>NUCLEOTIDE SEQUENCE [LARGE SCALE GENOMIC DNA]</scope>
    <source>
        <strain evidence="6">cv. RG33-2</strain>
    </source>
</reference>
<dbReference type="InterPro" id="IPR036396">
    <property type="entry name" value="Cyt_P450_sf"/>
</dbReference>
<dbReference type="SUPFAM" id="SSF48264">
    <property type="entry name" value="Cytochrome P450"/>
    <property type="match status" value="1"/>
</dbReference>
<dbReference type="OrthoDB" id="1641707at2759"/>
<keyword evidence="2" id="KW-0479">Metal-binding</keyword>
<dbReference type="InParanoid" id="A0A2P5BBR9"/>
<evidence type="ECO:0000256" key="2">
    <source>
        <dbReference type="ARBA" id="ARBA00022723"/>
    </source>
</evidence>
<feature type="chain" id="PRO_5015136824" evidence="4">
    <location>
        <begin position="16"/>
        <end position="111"/>
    </location>
</feature>
<keyword evidence="4" id="KW-0732">Signal</keyword>
<dbReference type="GO" id="GO:0005506">
    <property type="term" value="F:iron ion binding"/>
    <property type="evidence" value="ECO:0007669"/>
    <property type="project" value="InterPro"/>
</dbReference>
<evidence type="ECO:0000313" key="5">
    <source>
        <dbReference type="EMBL" id="PON46232.1"/>
    </source>
</evidence>
<dbReference type="GO" id="GO:0016132">
    <property type="term" value="P:brassinosteroid biosynthetic process"/>
    <property type="evidence" value="ECO:0007669"/>
    <property type="project" value="TreeGrafter"/>
</dbReference>
<evidence type="ECO:0000256" key="3">
    <source>
        <dbReference type="ARBA" id="ARBA00023004"/>
    </source>
</evidence>
<comment type="similarity">
    <text evidence="1">Belongs to the cytochrome P450 family.</text>
</comment>
<organism evidence="5 6">
    <name type="scientific">Trema orientale</name>
    <name type="common">Charcoal tree</name>
    <name type="synonym">Celtis orientalis</name>
    <dbReference type="NCBI Taxonomy" id="63057"/>
    <lineage>
        <taxon>Eukaryota</taxon>
        <taxon>Viridiplantae</taxon>
        <taxon>Streptophyta</taxon>
        <taxon>Embryophyta</taxon>
        <taxon>Tracheophyta</taxon>
        <taxon>Spermatophyta</taxon>
        <taxon>Magnoliopsida</taxon>
        <taxon>eudicotyledons</taxon>
        <taxon>Gunneridae</taxon>
        <taxon>Pentapetalae</taxon>
        <taxon>rosids</taxon>
        <taxon>fabids</taxon>
        <taxon>Rosales</taxon>
        <taxon>Cannabaceae</taxon>
        <taxon>Trema</taxon>
    </lineage>
</organism>
<dbReference type="GO" id="GO:0016125">
    <property type="term" value="P:sterol metabolic process"/>
    <property type="evidence" value="ECO:0007669"/>
    <property type="project" value="TreeGrafter"/>
</dbReference>
<dbReference type="Proteomes" id="UP000237000">
    <property type="component" value="Unassembled WGS sequence"/>
</dbReference>
<evidence type="ECO:0000313" key="6">
    <source>
        <dbReference type="Proteomes" id="UP000237000"/>
    </source>
</evidence>
<dbReference type="STRING" id="63057.A0A2P5BBR9"/>
<dbReference type="GO" id="GO:0020037">
    <property type="term" value="F:heme binding"/>
    <property type="evidence" value="ECO:0007669"/>
    <property type="project" value="InterPro"/>
</dbReference>
<gene>
    <name evidence="5" type="ORF">TorRG33x02_326550</name>
</gene>